<dbReference type="GO" id="GO:0042597">
    <property type="term" value="C:periplasmic space"/>
    <property type="evidence" value="ECO:0007669"/>
    <property type="project" value="InterPro"/>
</dbReference>
<organism evidence="9 10">
    <name type="scientific">Marinobacter antarcticus</name>
    <dbReference type="NCBI Taxonomy" id="564117"/>
    <lineage>
        <taxon>Bacteria</taxon>
        <taxon>Pseudomonadati</taxon>
        <taxon>Pseudomonadota</taxon>
        <taxon>Gammaproteobacteria</taxon>
        <taxon>Pseudomonadales</taxon>
        <taxon>Marinobacteraceae</taxon>
        <taxon>Marinobacter</taxon>
    </lineage>
</organism>
<dbReference type="Pfam" id="PF01322">
    <property type="entry name" value="Cytochrom_C_2"/>
    <property type="match status" value="1"/>
</dbReference>
<dbReference type="InterPro" id="IPR015984">
    <property type="entry name" value="Cyt_c_prime_subgr"/>
</dbReference>
<dbReference type="RefSeq" id="WP_072797072.1">
    <property type="nucleotide sequence ID" value="NZ_FRAQ01000001.1"/>
</dbReference>
<feature type="binding site" description="covalent" evidence="7">
    <location>
        <position position="145"/>
    </location>
    <ligand>
        <name>heme c</name>
        <dbReference type="ChEBI" id="CHEBI:61717"/>
    </ligand>
</feature>
<comment type="PTM">
    <text evidence="7">Binds 1 heme group per subunit.</text>
</comment>
<dbReference type="STRING" id="564117.SAMN05216369_2099"/>
<feature type="chain" id="PRO_5012161034" evidence="8">
    <location>
        <begin position="23"/>
        <end position="155"/>
    </location>
</feature>
<evidence type="ECO:0000256" key="1">
    <source>
        <dbReference type="ARBA" id="ARBA00022448"/>
    </source>
</evidence>
<evidence type="ECO:0000313" key="9">
    <source>
        <dbReference type="EMBL" id="SHK45153.1"/>
    </source>
</evidence>
<dbReference type="InterPro" id="IPR012127">
    <property type="entry name" value="Cyt_c_prime"/>
</dbReference>
<feature type="binding site" description="axial binding residue" evidence="6">
    <location>
        <position position="149"/>
    </location>
    <ligand>
        <name>heme c</name>
        <dbReference type="ChEBI" id="CHEBI:61717"/>
    </ligand>
    <ligandPart>
        <name>Fe</name>
        <dbReference type="ChEBI" id="CHEBI:18248"/>
    </ligandPart>
</feature>
<dbReference type="GO" id="GO:0022900">
    <property type="term" value="P:electron transport chain"/>
    <property type="evidence" value="ECO:0007669"/>
    <property type="project" value="InterPro"/>
</dbReference>
<dbReference type="SUPFAM" id="SSF47175">
    <property type="entry name" value="Cytochromes"/>
    <property type="match status" value="1"/>
</dbReference>
<protein>
    <submittedName>
        <fullName evidence="9">Cytochrome c556</fullName>
    </submittedName>
</protein>
<dbReference type="Gene3D" id="1.20.120.10">
    <property type="entry name" value="Cytochrome c/b562"/>
    <property type="match status" value="1"/>
</dbReference>
<dbReference type="EMBL" id="FRAQ01000001">
    <property type="protein sequence ID" value="SHK45153.1"/>
    <property type="molecule type" value="Genomic_DNA"/>
</dbReference>
<keyword evidence="4" id="KW-0249">Electron transport</keyword>
<evidence type="ECO:0000313" key="10">
    <source>
        <dbReference type="Proteomes" id="UP000184497"/>
    </source>
</evidence>
<sequence>MRKSGFFVALALSAAVATPVVAQMDVKDQIETRQSAFTFAGWNMGKIKAQAIDGDVAYNEQQILAAANAIAAVANSGLGALFGPGTAMDKNDNTDLKPEFFDKPDKAREVAIGFAQASNKLQEIAANGGDKAAIAAQFSEVGKSCKACHDEFRAE</sequence>
<dbReference type="InterPro" id="IPR010980">
    <property type="entry name" value="Cyt_c/b562"/>
</dbReference>
<dbReference type="GO" id="GO:0005506">
    <property type="term" value="F:iron ion binding"/>
    <property type="evidence" value="ECO:0007669"/>
    <property type="project" value="InterPro"/>
</dbReference>
<gene>
    <name evidence="9" type="ORF">SAMN05216369_2099</name>
</gene>
<dbReference type="AlphaFoldDB" id="A0A1M6SKD4"/>
<dbReference type="GO" id="GO:0020037">
    <property type="term" value="F:heme binding"/>
    <property type="evidence" value="ECO:0007669"/>
    <property type="project" value="InterPro"/>
</dbReference>
<reference evidence="10" key="1">
    <citation type="submission" date="2016-11" db="EMBL/GenBank/DDBJ databases">
        <authorList>
            <person name="Varghese N."/>
            <person name="Submissions S."/>
        </authorList>
    </citation>
    <scope>NUCLEOTIDE SEQUENCE [LARGE SCALE GENOMIC DNA]</scope>
    <source>
        <strain evidence="10">CGMCC 1.10835</strain>
    </source>
</reference>
<dbReference type="PRINTS" id="PR00608">
    <property type="entry name" value="CYTCHROMECII"/>
</dbReference>
<evidence type="ECO:0000256" key="5">
    <source>
        <dbReference type="ARBA" id="ARBA00023004"/>
    </source>
</evidence>
<evidence type="ECO:0000256" key="7">
    <source>
        <dbReference type="PIRSR" id="PIRSR000027-2"/>
    </source>
</evidence>
<keyword evidence="2 7" id="KW-0349">Heme</keyword>
<evidence type="ECO:0000256" key="2">
    <source>
        <dbReference type="ARBA" id="ARBA00022617"/>
    </source>
</evidence>
<proteinExistence type="predicted"/>
<dbReference type="Proteomes" id="UP000184497">
    <property type="component" value="Unassembled WGS sequence"/>
</dbReference>
<keyword evidence="10" id="KW-1185">Reference proteome</keyword>
<name>A0A1M6SKD4_9GAMM</name>
<evidence type="ECO:0000256" key="4">
    <source>
        <dbReference type="ARBA" id="ARBA00022982"/>
    </source>
</evidence>
<feature type="binding site" description="covalent" evidence="7">
    <location>
        <position position="148"/>
    </location>
    <ligand>
        <name>heme c</name>
        <dbReference type="ChEBI" id="CHEBI:61717"/>
    </ligand>
</feature>
<feature type="signal peptide" evidence="8">
    <location>
        <begin position="1"/>
        <end position="22"/>
    </location>
</feature>
<evidence type="ECO:0000256" key="3">
    <source>
        <dbReference type="ARBA" id="ARBA00022723"/>
    </source>
</evidence>
<dbReference type="OrthoDB" id="5520910at2"/>
<keyword evidence="5 6" id="KW-0408">Iron</keyword>
<dbReference type="InterPro" id="IPR002321">
    <property type="entry name" value="Cyt_c_II"/>
</dbReference>
<keyword evidence="8" id="KW-0732">Signal</keyword>
<dbReference type="GO" id="GO:0009055">
    <property type="term" value="F:electron transfer activity"/>
    <property type="evidence" value="ECO:0007669"/>
    <property type="project" value="InterPro"/>
</dbReference>
<evidence type="ECO:0000256" key="6">
    <source>
        <dbReference type="PIRSR" id="PIRSR000027-1"/>
    </source>
</evidence>
<evidence type="ECO:0000256" key="8">
    <source>
        <dbReference type="SAM" id="SignalP"/>
    </source>
</evidence>
<keyword evidence="3 6" id="KW-0479">Metal-binding</keyword>
<dbReference type="PIRSF" id="PIRSF000027">
    <property type="entry name" value="Cytc_c_prime"/>
    <property type="match status" value="1"/>
</dbReference>
<dbReference type="PROSITE" id="PS51009">
    <property type="entry name" value="CYTCII"/>
    <property type="match status" value="1"/>
</dbReference>
<keyword evidence="1" id="KW-0813">Transport</keyword>
<accession>A0A1M6SKD4</accession>